<feature type="region of interest" description="Disordered" evidence="1">
    <location>
        <begin position="357"/>
        <end position="376"/>
    </location>
</feature>
<gene>
    <name evidence="2" type="ORF">BDV26DRAFT_292608</name>
</gene>
<dbReference type="Proteomes" id="UP000326198">
    <property type="component" value="Unassembled WGS sequence"/>
</dbReference>
<sequence length="412" mass="43586">MEKIGDLNVPPPPSDVKGVPDTSDADEYQLLKGLCNFACSRDYCPPGACRLASESGDDEYDDDSDDNNRPTEIIVDGSIWHDINPAVSCGSSCILVLPPVTLPSPTVITFDNDQGGYQTTLNVAWDVAVTTTLPDGQVVATSSISHIPEFLFRRCLATVSVLPLWPVTISSPIPTITIYPMYRIPPQTIAITDDPNPLSVEGVSHLPITRDVIIPPYPWVSESARDNKIPPVTFTSASDSSNGPKCTNRARCGSGCHSKHFCDGGPCLIGCGGGGFAAPNDPKPLPNPHPGRGHNDNDNDDDNSQTCTTTATVTDLWVSCSTINPSSTSCTTTSSHVHSGCRATASATTTGVSDICRRNSRDEDQDSDGGAGSGLITTIDEYKSTTTTATKTTATPKTIPTRSVQQGVLTCQ</sequence>
<evidence type="ECO:0000313" key="3">
    <source>
        <dbReference type="Proteomes" id="UP000326198"/>
    </source>
</evidence>
<proteinExistence type="predicted"/>
<accession>A0A5N7B8B7</accession>
<evidence type="ECO:0000256" key="1">
    <source>
        <dbReference type="SAM" id="MobiDB-lite"/>
    </source>
</evidence>
<dbReference type="EMBL" id="ML736214">
    <property type="protein sequence ID" value="KAE8378006.1"/>
    <property type="molecule type" value="Genomic_DNA"/>
</dbReference>
<evidence type="ECO:0000313" key="2">
    <source>
        <dbReference type="EMBL" id="KAE8378006.1"/>
    </source>
</evidence>
<dbReference type="OrthoDB" id="73875at2759"/>
<dbReference type="AlphaFoldDB" id="A0A5N7B8B7"/>
<reference evidence="2 3" key="1">
    <citation type="submission" date="2019-04" db="EMBL/GenBank/DDBJ databases">
        <title>Friends and foes A comparative genomics studyof 23 Aspergillus species from section Flavi.</title>
        <authorList>
            <consortium name="DOE Joint Genome Institute"/>
            <person name="Kjaerbolling I."/>
            <person name="Vesth T."/>
            <person name="Frisvad J.C."/>
            <person name="Nybo J.L."/>
            <person name="Theobald S."/>
            <person name="Kildgaard S."/>
            <person name="Isbrandt T."/>
            <person name="Kuo A."/>
            <person name="Sato A."/>
            <person name="Lyhne E.K."/>
            <person name="Kogle M.E."/>
            <person name="Wiebenga A."/>
            <person name="Kun R.S."/>
            <person name="Lubbers R.J."/>
            <person name="Makela M.R."/>
            <person name="Barry K."/>
            <person name="Chovatia M."/>
            <person name="Clum A."/>
            <person name="Daum C."/>
            <person name="Haridas S."/>
            <person name="He G."/>
            <person name="LaButti K."/>
            <person name="Lipzen A."/>
            <person name="Mondo S."/>
            <person name="Riley R."/>
            <person name="Salamov A."/>
            <person name="Simmons B.A."/>
            <person name="Magnuson J.K."/>
            <person name="Henrissat B."/>
            <person name="Mortensen U.H."/>
            <person name="Larsen T.O."/>
            <person name="Devries R.P."/>
            <person name="Grigoriev I.V."/>
            <person name="Machida M."/>
            <person name="Baker S.E."/>
            <person name="Andersen M.R."/>
        </authorList>
    </citation>
    <scope>NUCLEOTIDE SEQUENCE [LARGE SCALE GENOMIC DNA]</scope>
    <source>
        <strain evidence="2 3">IBT 29228</strain>
    </source>
</reference>
<feature type="region of interest" description="Disordered" evidence="1">
    <location>
        <begin position="1"/>
        <end position="23"/>
    </location>
</feature>
<feature type="region of interest" description="Disordered" evidence="1">
    <location>
        <begin position="281"/>
        <end position="307"/>
    </location>
</feature>
<name>A0A5N7B8B7_9EURO</name>
<organism evidence="2 3">
    <name type="scientific">Aspergillus bertholletiae</name>
    <dbReference type="NCBI Taxonomy" id="1226010"/>
    <lineage>
        <taxon>Eukaryota</taxon>
        <taxon>Fungi</taxon>
        <taxon>Dikarya</taxon>
        <taxon>Ascomycota</taxon>
        <taxon>Pezizomycotina</taxon>
        <taxon>Eurotiomycetes</taxon>
        <taxon>Eurotiomycetidae</taxon>
        <taxon>Eurotiales</taxon>
        <taxon>Aspergillaceae</taxon>
        <taxon>Aspergillus</taxon>
        <taxon>Aspergillus subgen. Circumdati</taxon>
    </lineage>
</organism>
<protein>
    <submittedName>
        <fullName evidence="2">Uncharacterized protein</fullName>
    </submittedName>
</protein>
<keyword evidence="3" id="KW-1185">Reference proteome</keyword>